<gene>
    <name evidence="1" type="ORF">PSP31121_05028</name>
</gene>
<accession>A0A5E5BI74</accession>
<dbReference type="AlphaFoldDB" id="A0A5E5BI74"/>
<organism evidence="1 2">
    <name type="scientific">Pandoraea sputorum</name>
    <dbReference type="NCBI Taxonomy" id="93222"/>
    <lineage>
        <taxon>Bacteria</taxon>
        <taxon>Pseudomonadati</taxon>
        <taxon>Pseudomonadota</taxon>
        <taxon>Betaproteobacteria</taxon>
        <taxon>Burkholderiales</taxon>
        <taxon>Burkholderiaceae</taxon>
        <taxon>Pandoraea</taxon>
    </lineage>
</organism>
<dbReference type="Proteomes" id="UP000335538">
    <property type="component" value="Unassembled WGS sequence"/>
</dbReference>
<proteinExistence type="predicted"/>
<dbReference type="RefSeq" id="WP_150811184.1">
    <property type="nucleotide sequence ID" value="NZ_CABPSR010000022.1"/>
</dbReference>
<evidence type="ECO:0000313" key="2">
    <source>
        <dbReference type="Proteomes" id="UP000335538"/>
    </source>
</evidence>
<name>A0A5E5BI74_9BURK</name>
<dbReference type="EMBL" id="CABPSR010000022">
    <property type="protein sequence ID" value="VVE84987.1"/>
    <property type="molecule type" value="Genomic_DNA"/>
</dbReference>
<sequence>MAKFTTRVELHNSQDADYDELHAAMERRGFERTISVNGILYQLPHAEYILEGELTQKAVCQKASRACDEINKEAGIMVTKSAGRHYSGLKRAKK</sequence>
<protein>
    <submittedName>
        <fullName evidence="1">Uncharacterized protein</fullName>
    </submittedName>
</protein>
<reference evidence="1 2" key="1">
    <citation type="submission" date="2019-08" db="EMBL/GenBank/DDBJ databases">
        <authorList>
            <person name="Peeters C."/>
        </authorList>
    </citation>
    <scope>NUCLEOTIDE SEQUENCE [LARGE SCALE GENOMIC DNA]</scope>
    <source>
        <strain evidence="1 2">LMG 31121</strain>
    </source>
</reference>
<evidence type="ECO:0000313" key="1">
    <source>
        <dbReference type="EMBL" id="VVE84987.1"/>
    </source>
</evidence>